<dbReference type="SMART" id="SM00212">
    <property type="entry name" value="UBCc"/>
    <property type="match status" value="1"/>
</dbReference>
<protein>
    <recommendedName>
        <fullName evidence="5">UBC core domain-containing protein</fullName>
    </recommendedName>
</protein>
<dbReference type="InterPro" id="IPR050113">
    <property type="entry name" value="Ub_conjugating_enzyme"/>
</dbReference>
<dbReference type="InterPro" id="IPR016135">
    <property type="entry name" value="UBQ-conjugating_enzyme/RWD"/>
</dbReference>
<keyword evidence="1" id="KW-0547">Nucleotide-binding</keyword>
<reference evidence="6 7" key="1">
    <citation type="submission" date="2024-03" db="EMBL/GenBank/DDBJ databases">
        <authorList>
            <person name="Brejova B."/>
        </authorList>
    </citation>
    <scope>NUCLEOTIDE SEQUENCE [LARGE SCALE GENOMIC DNA]</scope>
    <source>
        <strain evidence="6 7">CBS 14171</strain>
    </source>
</reference>
<evidence type="ECO:0000256" key="4">
    <source>
        <dbReference type="SAM" id="MobiDB-lite"/>
    </source>
</evidence>
<keyword evidence="3" id="KW-0067">ATP-binding</keyword>
<dbReference type="Gene3D" id="3.10.110.10">
    <property type="entry name" value="Ubiquitin Conjugating Enzyme"/>
    <property type="match status" value="1"/>
</dbReference>
<dbReference type="SUPFAM" id="SSF54495">
    <property type="entry name" value="UBC-like"/>
    <property type="match status" value="1"/>
</dbReference>
<evidence type="ECO:0000313" key="7">
    <source>
        <dbReference type="Proteomes" id="UP001497383"/>
    </source>
</evidence>
<dbReference type="PANTHER" id="PTHR24067">
    <property type="entry name" value="UBIQUITIN-CONJUGATING ENZYME E2"/>
    <property type="match status" value="1"/>
</dbReference>
<evidence type="ECO:0000256" key="1">
    <source>
        <dbReference type="ARBA" id="ARBA00022741"/>
    </source>
</evidence>
<dbReference type="CDD" id="cd23812">
    <property type="entry name" value="UBCc_ScPEX4-like"/>
    <property type="match status" value="1"/>
</dbReference>
<dbReference type="PROSITE" id="PS51257">
    <property type="entry name" value="PROKAR_LIPOPROTEIN"/>
    <property type="match status" value="1"/>
</dbReference>
<accession>A0ABP0ZU28</accession>
<evidence type="ECO:0000259" key="5">
    <source>
        <dbReference type="PROSITE" id="PS50127"/>
    </source>
</evidence>
<dbReference type="GeneID" id="92210583"/>
<sequence length="191" mass="21633">MSQKRLAKECLKYQKTPPSASNSQIVSLACVKEDDLYHWTAKIAKPTTLDSPWYYNGEWVLDILVPQTYPQQPPTVKFTTPIIHPNIDVHSGEICLDILKSDWSPAWNLEGVLVAILQLLDHPEPDSPLNIDAANLFRADLTAFESLVQFHLWQNGNFYRNQMVRLSSGSRQDADAKSRSVADDSRRLVEA</sequence>
<evidence type="ECO:0000256" key="2">
    <source>
        <dbReference type="ARBA" id="ARBA00022786"/>
    </source>
</evidence>
<dbReference type="Pfam" id="PF00179">
    <property type="entry name" value="UQ_con"/>
    <property type="match status" value="1"/>
</dbReference>
<name>A0ABP0ZU28_9ASCO</name>
<keyword evidence="2" id="KW-0833">Ubl conjugation pathway</keyword>
<gene>
    <name evidence="6" type="ORF">LODBEIA_P53870</name>
</gene>
<evidence type="ECO:0000256" key="3">
    <source>
        <dbReference type="ARBA" id="ARBA00022840"/>
    </source>
</evidence>
<feature type="compositionally biased region" description="Basic and acidic residues" evidence="4">
    <location>
        <begin position="172"/>
        <end position="191"/>
    </location>
</feature>
<feature type="region of interest" description="Disordered" evidence="4">
    <location>
        <begin position="170"/>
        <end position="191"/>
    </location>
</feature>
<dbReference type="RefSeq" id="XP_066832325.1">
    <property type="nucleotide sequence ID" value="XM_066975713.1"/>
</dbReference>
<organism evidence="6 7">
    <name type="scientific">Lodderomyces beijingensis</name>
    <dbReference type="NCBI Taxonomy" id="1775926"/>
    <lineage>
        <taxon>Eukaryota</taxon>
        <taxon>Fungi</taxon>
        <taxon>Dikarya</taxon>
        <taxon>Ascomycota</taxon>
        <taxon>Saccharomycotina</taxon>
        <taxon>Pichiomycetes</taxon>
        <taxon>Debaryomycetaceae</taxon>
        <taxon>Candida/Lodderomyces clade</taxon>
        <taxon>Lodderomyces</taxon>
    </lineage>
</organism>
<dbReference type="EMBL" id="OZ022411">
    <property type="protein sequence ID" value="CAK9441519.1"/>
    <property type="molecule type" value="Genomic_DNA"/>
</dbReference>
<proteinExistence type="predicted"/>
<dbReference type="Proteomes" id="UP001497383">
    <property type="component" value="Chromosome 7"/>
</dbReference>
<keyword evidence="7" id="KW-1185">Reference proteome</keyword>
<dbReference type="InterPro" id="IPR000608">
    <property type="entry name" value="UBC"/>
</dbReference>
<dbReference type="PROSITE" id="PS50127">
    <property type="entry name" value="UBC_2"/>
    <property type="match status" value="1"/>
</dbReference>
<evidence type="ECO:0000313" key="6">
    <source>
        <dbReference type="EMBL" id="CAK9441519.1"/>
    </source>
</evidence>
<feature type="domain" description="UBC core" evidence="5">
    <location>
        <begin position="1"/>
        <end position="157"/>
    </location>
</feature>